<evidence type="ECO:0000313" key="1">
    <source>
        <dbReference type="EMBL" id="KAF2259103.1"/>
    </source>
</evidence>
<protein>
    <submittedName>
        <fullName evidence="1">Uncharacterized protein</fullName>
    </submittedName>
</protein>
<dbReference type="OrthoDB" id="3695316at2759"/>
<organism evidence="1 2">
    <name type="scientific">Lojkania enalia</name>
    <dbReference type="NCBI Taxonomy" id="147567"/>
    <lineage>
        <taxon>Eukaryota</taxon>
        <taxon>Fungi</taxon>
        <taxon>Dikarya</taxon>
        <taxon>Ascomycota</taxon>
        <taxon>Pezizomycotina</taxon>
        <taxon>Dothideomycetes</taxon>
        <taxon>Pleosporomycetidae</taxon>
        <taxon>Pleosporales</taxon>
        <taxon>Pleosporales incertae sedis</taxon>
        <taxon>Lojkania</taxon>
    </lineage>
</organism>
<accession>A0A9P4JYW5</accession>
<keyword evidence="2" id="KW-1185">Reference proteome</keyword>
<proteinExistence type="predicted"/>
<name>A0A9P4JYW5_9PLEO</name>
<comment type="caution">
    <text evidence="1">The sequence shown here is derived from an EMBL/GenBank/DDBJ whole genome shotgun (WGS) entry which is preliminary data.</text>
</comment>
<dbReference type="Proteomes" id="UP000800093">
    <property type="component" value="Unassembled WGS sequence"/>
</dbReference>
<gene>
    <name evidence="1" type="ORF">CC78DRAFT_592988</name>
</gene>
<dbReference type="AlphaFoldDB" id="A0A9P4JYW5"/>
<dbReference type="EMBL" id="ML986720">
    <property type="protein sequence ID" value="KAF2259103.1"/>
    <property type="molecule type" value="Genomic_DNA"/>
</dbReference>
<reference evidence="2" key="1">
    <citation type="journal article" date="2020" name="Stud. Mycol.">
        <title>101 Dothideomycetes genomes: A test case for predicting lifestyles and emergence of pathogens.</title>
        <authorList>
            <person name="Haridas S."/>
            <person name="Albert R."/>
            <person name="Binder M."/>
            <person name="Bloem J."/>
            <person name="LaButti K."/>
            <person name="Salamov A."/>
            <person name="Andreopoulos B."/>
            <person name="Baker S."/>
            <person name="Barry K."/>
            <person name="Bills G."/>
            <person name="Bluhm B."/>
            <person name="Cannon C."/>
            <person name="Castanera R."/>
            <person name="Culley D."/>
            <person name="Daum C."/>
            <person name="Ezra D."/>
            <person name="Gonzalez J."/>
            <person name="Henrissat B."/>
            <person name="Kuo A."/>
            <person name="Liang C."/>
            <person name="Lipzen A."/>
            <person name="Lutzoni F."/>
            <person name="Magnuson J."/>
            <person name="Mondo S."/>
            <person name="Nolan M."/>
            <person name="Ohm R."/>
            <person name="Pangilinan J."/>
            <person name="Park H.-J."/>
            <person name="Ramirez L."/>
            <person name="Alfaro M."/>
            <person name="Sun H."/>
            <person name="Tritt A."/>
            <person name="Yoshinaga Y."/>
            <person name="Zwiers L.-H."/>
            <person name="Turgeon B."/>
            <person name="Goodwin S."/>
            <person name="Spatafora J."/>
            <person name="Crous P."/>
            <person name="Grigoriev I."/>
        </authorList>
    </citation>
    <scope>NUCLEOTIDE SEQUENCE [LARGE SCALE GENOMIC DNA]</scope>
    <source>
        <strain evidence="2">CBS 304.66</strain>
    </source>
</reference>
<sequence length="107" mass="12218">MSLTAKEKAIKSAYAANRSAKSAKKRQLQKSAEYMALGEEEKKKMLDEAIKAIAEKRFNNHKSGDWLEARLKAVYLKWEHIDQEISLRRHQAVLLKATSQEKDASTT</sequence>
<evidence type="ECO:0000313" key="2">
    <source>
        <dbReference type="Proteomes" id="UP000800093"/>
    </source>
</evidence>